<feature type="region of interest" description="Disordered" evidence="1">
    <location>
        <begin position="242"/>
        <end position="300"/>
    </location>
</feature>
<dbReference type="Proteomes" id="UP000663841">
    <property type="component" value="Unassembled WGS sequence"/>
</dbReference>
<dbReference type="InterPro" id="IPR006671">
    <property type="entry name" value="Cyclin_N"/>
</dbReference>
<dbReference type="AlphaFoldDB" id="A0A8H2WX78"/>
<comment type="caution">
    <text evidence="3">The sequence shown here is derived from an EMBL/GenBank/DDBJ whole genome shotgun (WGS) entry which is preliminary data.</text>
</comment>
<accession>A0A8H2WX78</accession>
<feature type="compositionally biased region" description="Polar residues" evidence="1">
    <location>
        <begin position="280"/>
        <end position="290"/>
    </location>
</feature>
<evidence type="ECO:0000313" key="3">
    <source>
        <dbReference type="EMBL" id="CAE6410369.1"/>
    </source>
</evidence>
<dbReference type="GO" id="GO:0016538">
    <property type="term" value="F:cyclin-dependent protein serine/threonine kinase regulator activity"/>
    <property type="evidence" value="ECO:0007669"/>
    <property type="project" value="TreeGrafter"/>
</dbReference>
<evidence type="ECO:0000313" key="4">
    <source>
        <dbReference type="Proteomes" id="UP000663841"/>
    </source>
</evidence>
<name>A0A8H2WX78_9AGAM</name>
<dbReference type="Gene3D" id="1.10.472.10">
    <property type="entry name" value="Cyclin-like"/>
    <property type="match status" value="1"/>
</dbReference>
<dbReference type="GO" id="GO:0019901">
    <property type="term" value="F:protein kinase binding"/>
    <property type="evidence" value="ECO:0007669"/>
    <property type="project" value="InterPro"/>
</dbReference>
<feature type="region of interest" description="Disordered" evidence="1">
    <location>
        <begin position="66"/>
        <end position="89"/>
    </location>
</feature>
<dbReference type="GO" id="GO:0005634">
    <property type="term" value="C:nucleus"/>
    <property type="evidence" value="ECO:0007669"/>
    <property type="project" value="TreeGrafter"/>
</dbReference>
<evidence type="ECO:0000259" key="2">
    <source>
        <dbReference type="Pfam" id="PF00134"/>
    </source>
</evidence>
<organism evidence="3 4">
    <name type="scientific">Rhizoctonia solani</name>
    <dbReference type="NCBI Taxonomy" id="456999"/>
    <lineage>
        <taxon>Eukaryota</taxon>
        <taxon>Fungi</taxon>
        <taxon>Dikarya</taxon>
        <taxon>Basidiomycota</taxon>
        <taxon>Agaricomycotina</taxon>
        <taxon>Agaricomycetes</taxon>
        <taxon>Cantharellales</taxon>
        <taxon>Ceratobasidiaceae</taxon>
        <taxon>Rhizoctonia</taxon>
    </lineage>
</organism>
<gene>
    <name evidence="3" type="ORF">RDB_LOCUS21012</name>
</gene>
<dbReference type="PANTHER" id="PTHR15615:SF10">
    <property type="entry name" value="PHO85 CYCLIN-2-RELATED"/>
    <property type="match status" value="1"/>
</dbReference>
<evidence type="ECO:0000256" key="1">
    <source>
        <dbReference type="SAM" id="MobiDB-lite"/>
    </source>
</evidence>
<dbReference type="InterPro" id="IPR036915">
    <property type="entry name" value="Cyclin-like_sf"/>
</dbReference>
<dbReference type="InterPro" id="IPR013922">
    <property type="entry name" value="Cyclin_PHO80-like"/>
</dbReference>
<dbReference type="EMBL" id="CAJMWW010000062">
    <property type="protein sequence ID" value="CAE6410369.1"/>
    <property type="molecule type" value="Genomic_DNA"/>
</dbReference>
<dbReference type="GO" id="GO:0000307">
    <property type="term" value="C:cyclin-dependent protein kinase holoenzyme complex"/>
    <property type="evidence" value="ECO:0007669"/>
    <property type="project" value="TreeGrafter"/>
</dbReference>
<dbReference type="PANTHER" id="PTHR15615">
    <property type="match status" value="1"/>
</dbReference>
<sequence>MPPLTIYRPTRTHPASLISASKHHPDLLRLMSQRVNTEMVDHIAAKVREVVPRCCDTCHPPVAHKRPDSLSTLPSPPVTPTKPMFQNGSDRRSEYEAAPLPMLEDFLGNIISSSKIQAPTLLCTLIYLDRIRPKLPPIESAPHSRSPDVQHRVLMATIVCAAKYLNDSSPKNKHWALYSFGLLTCQDVNAMELQLLGLLDWDLRLAEDECTSAFSVFFGRSESRTTKQPLTPPKDTVTRIGLSQTVSNARPNPHLPIPSNRRASRPARIEISTGPAHLHTSFTRSDASNTPLSPPPSAVSASFHLRQDVSPGVNQVGTSNGDSVKPVGYMHTYGARYPHLTEDVRPVLQARSSSSHPNVRFAADPVAPAGKAATRSAEDGVSSWSTLSRANGILERVWGNGHHTGRSAMRSSRSVGGLFRAATSHSLAEQATTRV</sequence>
<proteinExistence type="predicted"/>
<dbReference type="CDD" id="cd20557">
    <property type="entry name" value="CYCLIN_ScPCL1-like"/>
    <property type="match status" value="1"/>
</dbReference>
<reference evidence="3" key="1">
    <citation type="submission" date="2021-01" db="EMBL/GenBank/DDBJ databases">
        <authorList>
            <person name="Kaushik A."/>
        </authorList>
    </citation>
    <scope>NUCLEOTIDE SEQUENCE</scope>
    <source>
        <strain evidence="3">AG3-T5</strain>
    </source>
</reference>
<dbReference type="Pfam" id="PF00134">
    <property type="entry name" value="Cyclin_N"/>
    <property type="match status" value="1"/>
</dbReference>
<protein>
    <recommendedName>
        <fullName evidence="2">Cyclin N-terminal domain-containing protein</fullName>
    </recommendedName>
</protein>
<dbReference type="SUPFAM" id="SSF47954">
    <property type="entry name" value="Cyclin-like"/>
    <property type="match status" value="1"/>
</dbReference>
<feature type="domain" description="Cyclin N-terminal" evidence="2">
    <location>
        <begin position="99"/>
        <end position="204"/>
    </location>
</feature>